<keyword evidence="3" id="KW-1185">Reference proteome</keyword>
<feature type="region of interest" description="Disordered" evidence="1">
    <location>
        <begin position="1"/>
        <end position="29"/>
    </location>
</feature>
<evidence type="ECO:0000313" key="2">
    <source>
        <dbReference type="EMBL" id="KAI3906780.1"/>
    </source>
</evidence>
<name>A0AAD4SJB0_9MAGN</name>
<evidence type="ECO:0000256" key="1">
    <source>
        <dbReference type="SAM" id="MobiDB-lite"/>
    </source>
</evidence>
<sequence>MAGSDDRLSRRQAETGHMRRRATNHQVSAGKEKEAVYNMLSYLQPGYVADLSEMQYAVFSKGPHMPYLTGRFPIGAKKLSCYLKLEKKISTARVQATVQLIKLLPDDIISSCPASSAFQLKQRTVCLYLILITSLHFGFQVFYELVKLLIVGSPVNKDVASTCNWQIGSGHELGLIT</sequence>
<dbReference type="EMBL" id="JAJJMB010010713">
    <property type="protein sequence ID" value="KAI3906780.1"/>
    <property type="molecule type" value="Genomic_DNA"/>
</dbReference>
<feature type="compositionally biased region" description="Basic and acidic residues" evidence="1">
    <location>
        <begin position="1"/>
        <end position="17"/>
    </location>
</feature>
<dbReference type="Proteomes" id="UP001202328">
    <property type="component" value="Unassembled WGS sequence"/>
</dbReference>
<accession>A0AAD4SJB0</accession>
<reference evidence="2" key="1">
    <citation type="submission" date="2022-04" db="EMBL/GenBank/DDBJ databases">
        <title>A functionally conserved STORR gene fusion in Papaver species that diverged 16.8 million years ago.</title>
        <authorList>
            <person name="Catania T."/>
        </authorList>
    </citation>
    <scope>NUCLEOTIDE SEQUENCE</scope>
    <source>
        <strain evidence="2">S-188037</strain>
    </source>
</reference>
<gene>
    <name evidence="2" type="ORF">MKW98_004813</name>
</gene>
<comment type="caution">
    <text evidence="2">The sequence shown here is derived from an EMBL/GenBank/DDBJ whole genome shotgun (WGS) entry which is preliminary data.</text>
</comment>
<proteinExistence type="predicted"/>
<evidence type="ECO:0000313" key="3">
    <source>
        <dbReference type="Proteomes" id="UP001202328"/>
    </source>
</evidence>
<protein>
    <submittedName>
        <fullName evidence="2">Uncharacterized protein</fullName>
    </submittedName>
</protein>
<organism evidence="2 3">
    <name type="scientific">Papaver atlanticum</name>
    <dbReference type="NCBI Taxonomy" id="357466"/>
    <lineage>
        <taxon>Eukaryota</taxon>
        <taxon>Viridiplantae</taxon>
        <taxon>Streptophyta</taxon>
        <taxon>Embryophyta</taxon>
        <taxon>Tracheophyta</taxon>
        <taxon>Spermatophyta</taxon>
        <taxon>Magnoliopsida</taxon>
        <taxon>Ranunculales</taxon>
        <taxon>Papaveraceae</taxon>
        <taxon>Papaveroideae</taxon>
        <taxon>Papaver</taxon>
    </lineage>
</organism>
<dbReference type="AlphaFoldDB" id="A0AAD4SJB0"/>